<keyword evidence="8" id="KW-1185">Reference proteome</keyword>
<reference evidence="7 8" key="1">
    <citation type="journal article" date="2014" name="Nat. Genet.">
        <title>Genome sequence of the hot pepper provides insights into the evolution of pungency in Capsicum species.</title>
        <authorList>
            <person name="Kim S."/>
            <person name="Park M."/>
            <person name="Yeom S.I."/>
            <person name="Kim Y.M."/>
            <person name="Lee J.M."/>
            <person name="Lee H.A."/>
            <person name="Seo E."/>
            <person name="Choi J."/>
            <person name="Cheong K."/>
            <person name="Kim K.T."/>
            <person name="Jung K."/>
            <person name="Lee G.W."/>
            <person name="Oh S.K."/>
            <person name="Bae C."/>
            <person name="Kim S.B."/>
            <person name="Lee H.Y."/>
            <person name="Kim S.Y."/>
            <person name="Kim M.S."/>
            <person name="Kang B.C."/>
            <person name="Jo Y.D."/>
            <person name="Yang H.B."/>
            <person name="Jeong H.J."/>
            <person name="Kang W.H."/>
            <person name="Kwon J.K."/>
            <person name="Shin C."/>
            <person name="Lim J.Y."/>
            <person name="Park J.H."/>
            <person name="Huh J.H."/>
            <person name="Kim J.S."/>
            <person name="Kim B.D."/>
            <person name="Cohen O."/>
            <person name="Paran I."/>
            <person name="Suh M.C."/>
            <person name="Lee S.B."/>
            <person name="Kim Y.K."/>
            <person name="Shin Y."/>
            <person name="Noh S.J."/>
            <person name="Park J."/>
            <person name="Seo Y.S."/>
            <person name="Kwon S.Y."/>
            <person name="Kim H.A."/>
            <person name="Park J.M."/>
            <person name="Kim H.J."/>
            <person name="Choi S.B."/>
            <person name="Bosland P.W."/>
            <person name="Reeves G."/>
            <person name="Jo S.H."/>
            <person name="Lee B.W."/>
            <person name="Cho H.T."/>
            <person name="Choi H.S."/>
            <person name="Lee M.S."/>
            <person name="Yu Y."/>
            <person name="Do Choi Y."/>
            <person name="Park B.S."/>
            <person name="van Deynze A."/>
            <person name="Ashrafi H."/>
            <person name="Hill T."/>
            <person name="Kim W.T."/>
            <person name="Pai H.S."/>
            <person name="Ahn H.K."/>
            <person name="Yeam I."/>
            <person name="Giovannoni J.J."/>
            <person name="Rose J.K."/>
            <person name="Sorensen I."/>
            <person name="Lee S.J."/>
            <person name="Kim R.W."/>
            <person name="Choi I.Y."/>
            <person name="Choi B.S."/>
            <person name="Lim J.S."/>
            <person name="Lee Y.H."/>
            <person name="Choi D."/>
        </authorList>
    </citation>
    <scope>NUCLEOTIDE SEQUENCE [LARGE SCALE GENOMIC DNA]</scope>
    <source>
        <strain evidence="8">cv. CM334</strain>
    </source>
</reference>
<gene>
    <name evidence="7" type="ORF">T459_30625</name>
</gene>
<feature type="domain" description="Fungal lipase-type" evidence="6">
    <location>
        <begin position="5"/>
        <end position="79"/>
    </location>
</feature>
<sequence>MVEENKDGEVIMIVVIHSLDALLATMNAVDRAFNGINKKSNSKEFLVTAFVFASPKVGDLNFQKASFKLKNLQVLRVHNLLGILHPPIGYFDIGQEIVIETTKSPYLKLNPGDPHTRHDLESYLHGIDGTQGIRPLAVVLFSRAKLSLLDSNDWRNVWSCEDWLRVLKLLRLTVNTEVAEVTEH</sequence>
<keyword evidence="3 5" id="KW-0442">Lipid degradation</keyword>
<comment type="caution">
    <text evidence="7">The sequence shown here is derived from an EMBL/GenBank/DDBJ whole genome shotgun (WGS) entry which is preliminary data.</text>
</comment>
<dbReference type="Gene3D" id="3.40.50.1820">
    <property type="entry name" value="alpha/beta hydrolase"/>
    <property type="match status" value="1"/>
</dbReference>
<evidence type="ECO:0000256" key="2">
    <source>
        <dbReference type="ARBA" id="ARBA00022801"/>
    </source>
</evidence>
<evidence type="ECO:0000256" key="3">
    <source>
        <dbReference type="ARBA" id="ARBA00022963"/>
    </source>
</evidence>
<accession>A0A2G2Y8Z0</accession>
<keyword evidence="4 5" id="KW-0443">Lipid metabolism</keyword>
<dbReference type="InterPro" id="IPR002921">
    <property type="entry name" value="Fungal_lipase-type"/>
</dbReference>
<dbReference type="EMBL" id="AYRZ02000012">
    <property type="protein sequence ID" value="PHT66200.1"/>
    <property type="molecule type" value="Genomic_DNA"/>
</dbReference>
<protein>
    <recommendedName>
        <fullName evidence="5">Phospholipase A1</fullName>
        <ecNumber evidence="5">3.1.1.-</ecNumber>
    </recommendedName>
</protein>
<proteinExistence type="inferred from homology"/>
<evidence type="ECO:0000313" key="7">
    <source>
        <dbReference type="EMBL" id="PHT66200.1"/>
    </source>
</evidence>
<comment type="function">
    <text evidence="5">Acylhydrolase that catalyzes the hydrolysis of phospholipids at the sn-1 position.</text>
</comment>
<dbReference type="Gramene" id="PHT66200">
    <property type="protein sequence ID" value="PHT66200"/>
    <property type="gene ID" value="T459_30625"/>
</dbReference>
<evidence type="ECO:0000256" key="5">
    <source>
        <dbReference type="RuleBase" id="RU367093"/>
    </source>
</evidence>
<reference evidence="7 8" key="2">
    <citation type="journal article" date="2017" name="Genome Biol.">
        <title>New reference genome sequences of hot pepper reveal the massive evolution of plant disease-resistance genes by retroduplication.</title>
        <authorList>
            <person name="Kim S."/>
            <person name="Park J."/>
            <person name="Yeom S.I."/>
            <person name="Kim Y.M."/>
            <person name="Seo E."/>
            <person name="Kim K.T."/>
            <person name="Kim M.S."/>
            <person name="Lee J.M."/>
            <person name="Cheong K."/>
            <person name="Shin H.S."/>
            <person name="Kim S.B."/>
            <person name="Han K."/>
            <person name="Lee J."/>
            <person name="Park M."/>
            <person name="Lee H.A."/>
            <person name="Lee H.Y."/>
            <person name="Lee Y."/>
            <person name="Oh S."/>
            <person name="Lee J.H."/>
            <person name="Choi E."/>
            <person name="Choi E."/>
            <person name="Lee S.E."/>
            <person name="Jeon J."/>
            <person name="Kim H."/>
            <person name="Choi G."/>
            <person name="Song H."/>
            <person name="Lee J."/>
            <person name="Lee S.C."/>
            <person name="Kwon J.K."/>
            <person name="Lee H.Y."/>
            <person name="Koo N."/>
            <person name="Hong Y."/>
            <person name="Kim R.W."/>
            <person name="Kang W.H."/>
            <person name="Huh J.H."/>
            <person name="Kang B.C."/>
            <person name="Yang T.J."/>
            <person name="Lee Y.H."/>
            <person name="Bennetzen J.L."/>
            <person name="Choi D."/>
        </authorList>
    </citation>
    <scope>NUCLEOTIDE SEQUENCE [LARGE SCALE GENOMIC DNA]</scope>
    <source>
        <strain evidence="8">cv. CM334</strain>
    </source>
</reference>
<evidence type="ECO:0000259" key="6">
    <source>
        <dbReference type="Pfam" id="PF01764"/>
    </source>
</evidence>
<evidence type="ECO:0000313" key="8">
    <source>
        <dbReference type="Proteomes" id="UP000222542"/>
    </source>
</evidence>
<dbReference type="PANTHER" id="PTHR31828">
    <property type="entry name" value="PHOSPHOLIPASE A1-IIGAMMA"/>
    <property type="match status" value="1"/>
</dbReference>
<organism evidence="7 8">
    <name type="scientific">Capsicum annuum</name>
    <name type="common">Capsicum pepper</name>
    <dbReference type="NCBI Taxonomy" id="4072"/>
    <lineage>
        <taxon>Eukaryota</taxon>
        <taxon>Viridiplantae</taxon>
        <taxon>Streptophyta</taxon>
        <taxon>Embryophyta</taxon>
        <taxon>Tracheophyta</taxon>
        <taxon>Spermatophyta</taxon>
        <taxon>Magnoliopsida</taxon>
        <taxon>eudicotyledons</taxon>
        <taxon>Gunneridae</taxon>
        <taxon>Pentapetalae</taxon>
        <taxon>asterids</taxon>
        <taxon>lamiids</taxon>
        <taxon>Solanales</taxon>
        <taxon>Solanaceae</taxon>
        <taxon>Solanoideae</taxon>
        <taxon>Capsiceae</taxon>
        <taxon>Capsicum</taxon>
    </lineage>
</organism>
<dbReference type="STRING" id="4072.A0A2G2Y8Z0"/>
<dbReference type="Pfam" id="PF01764">
    <property type="entry name" value="Lipase_3"/>
    <property type="match status" value="1"/>
</dbReference>
<name>A0A2G2Y8Z0_CAPAN</name>
<dbReference type="AlphaFoldDB" id="A0A2G2Y8Z0"/>
<dbReference type="EC" id="3.1.1.-" evidence="5"/>
<dbReference type="Proteomes" id="UP000222542">
    <property type="component" value="Unassembled WGS sequence"/>
</dbReference>
<dbReference type="InterPro" id="IPR029058">
    <property type="entry name" value="AB_hydrolase_fold"/>
</dbReference>
<dbReference type="GO" id="GO:0016042">
    <property type="term" value="P:lipid catabolic process"/>
    <property type="evidence" value="ECO:0007669"/>
    <property type="project" value="UniProtKB-UniRule"/>
</dbReference>
<dbReference type="GO" id="GO:0008970">
    <property type="term" value="F:phospholipase A1 activity"/>
    <property type="evidence" value="ECO:0007669"/>
    <property type="project" value="UniProtKB-UniRule"/>
</dbReference>
<evidence type="ECO:0000256" key="1">
    <source>
        <dbReference type="ARBA" id="ARBA00010701"/>
    </source>
</evidence>
<keyword evidence="2 5" id="KW-0378">Hydrolase</keyword>
<comment type="similarity">
    <text evidence="1 5">Belongs to the AB hydrolase superfamily. Lipase family.</text>
</comment>
<dbReference type="PANTHER" id="PTHR31828:SF36">
    <property type="entry name" value="PHOSPHOLIPASE A1"/>
    <property type="match status" value="1"/>
</dbReference>
<dbReference type="InterPro" id="IPR033556">
    <property type="entry name" value="PLA"/>
</dbReference>
<evidence type="ECO:0000256" key="4">
    <source>
        <dbReference type="ARBA" id="ARBA00023098"/>
    </source>
</evidence>